<dbReference type="Proteomes" id="UP000478052">
    <property type="component" value="Unassembled WGS sequence"/>
</dbReference>
<reference evidence="1 2" key="1">
    <citation type="submission" date="2019-08" db="EMBL/GenBank/DDBJ databases">
        <title>Whole genome of Aphis craccivora.</title>
        <authorList>
            <person name="Voronova N.V."/>
            <person name="Shulinski R.S."/>
            <person name="Bandarenka Y.V."/>
            <person name="Zhorov D.G."/>
            <person name="Warner D."/>
        </authorList>
    </citation>
    <scope>NUCLEOTIDE SEQUENCE [LARGE SCALE GENOMIC DNA]</scope>
    <source>
        <strain evidence="1">180601</strain>
        <tissue evidence="1">Whole Body</tissue>
    </source>
</reference>
<evidence type="ECO:0000313" key="2">
    <source>
        <dbReference type="Proteomes" id="UP000478052"/>
    </source>
</evidence>
<organism evidence="1 2">
    <name type="scientific">Aphis craccivora</name>
    <name type="common">Cowpea aphid</name>
    <dbReference type="NCBI Taxonomy" id="307492"/>
    <lineage>
        <taxon>Eukaryota</taxon>
        <taxon>Metazoa</taxon>
        <taxon>Ecdysozoa</taxon>
        <taxon>Arthropoda</taxon>
        <taxon>Hexapoda</taxon>
        <taxon>Insecta</taxon>
        <taxon>Pterygota</taxon>
        <taxon>Neoptera</taxon>
        <taxon>Paraneoptera</taxon>
        <taxon>Hemiptera</taxon>
        <taxon>Sternorrhyncha</taxon>
        <taxon>Aphidomorpha</taxon>
        <taxon>Aphidoidea</taxon>
        <taxon>Aphididae</taxon>
        <taxon>Aphidini</taxon>
        <taxon>Aphis</taxon>
        <taxon>Aphis</taxon>
    </lineage>
</organism>
<dbReference type="AlphaFoldDB" id="A0A6G0Y1H6"/>
<gene>
    <name evidence="1" type="ORF">FWK35_00018246</name>
</gene>
<comment type="caution">
    <text evidence="1">The sequence shown here is derived from an EMBL/GenBank/DDBJ whole genome shotgun (WGS) entry which is preliminary data.</text>
</comment>
<protein>
    <submittedName>
        <fullName evidence="1">PiggyBac transposable element-derived protein 4-like</fullName>
    </submittedName>
</protein>
<keyword evidence="2" id="KW-1185">Reference proteome</keyword>
<evidence type="ECO:0000313" key="1">
    <source>
        <dbReference type="EMBL" id="KAF0747292.1"/>
    </source>
</evidence>
<proteinExistence type="predicted"/>
<accession>A0A6G0Y1H6</accession>
<sequence>MLTDTLVNGFSCRKKITVSPQEKGAIKKFKPSAVEHVLNRAGMRKKEKRSNMMCITCDVVLCKDCYGPYHKTDYFESKRLYSYKNFMLMICIIKYKRTQKTVFIL</sequence>
<dbReference type="EMBL" id="VUJU01006893">
    <property type="protein sequence ID" value="KAF0747292.1"/>
    <property type="molecule type" value="Genomic_DNA"/>
</dbReference>
<name>A0A6G0Y1H6_APHCR</name>